<gene>
    <name evidence="1" type="ORF">DDE74_06135</name>
</gene>
<evidence type="ECO:0000313" key="2">
    <source>
        <dbReference type="Proteomes" id="UP000275579"/>
    </source>
</evidence>
<dbReference type="InterPro" id="IPR027417">
    <property type="entry name" value="P-loop_NTPase"/>
</dbReference>
<dbReference type="InterPro" id="IPR043519">
    <property type="entry name" value="NT_sf"/>
</dbReference>
<dbReference type="InterPro" id="IPR025350">
    <property type="entry name" value="DUF4254"/>
</dbReference>
<dbReference type="SUPFAM" id="SSF81301">
    <property type="entry name" value="Nucleotidyltransferase"/>
    <property type="match status" value="1"/>
</dbReference>
<dbReference type="Pfam" id="PF14063">
    <property type="entry name" value="DUF4254"/>
    <property type="match status" value="1"/>
</dbReference>
<reference evidence="1 2" key="1">
    <citation type="submission" date="2018-04" db="EMBL/GenBank/DDBJ databases">
        <title>Complete genome sequences of Streptomyces lydicus strain WYEC and characterization of antagonistic properties of biological control agents.</title>
        <authorList>
            <person name="Mariita R.M."/>
            <person name="Sello J.K."/>
        </authorList>
    </citation>
    <scope>NUCLEOTIDE SEQUENCE [LARGE SCALE GENOMIC DNA]</scope>
    <source>
        <strain evidence="1 2">WYEC 108</strain>
    </source>
</reference>
<dbReference type="RefSeq" id="WP_127149751.1">
    <property type="nucleotide sequence ID" value="NZ_CP029042.1"/>
</dbReference>
<name>A0A3S9Y6E8_9ACTN</name>
<dbReference type="AlphaFoldDB" id="A0A3S9Y6E8"/>
<sequence>MNQNSPPLVLPPGLARALATFQDKDRRRLDDTVTRLHTVNGRLWDTEDRVRGALLSPAQVADCKREIDQLNAERNVLAERADEVLGALADSGRADVPLHTETLASVVDRLSVLTLRIWHSERSSARDEMARRRVPALHGQREELCAALDSLVSDVVAGRKRLPVPARYKFYGRDDTVTTEIKPSRHLVRVIAFGGLSECGKTTSAEFVRRTCGAQRLKIGFLLRQAAHRQGLADPYALSARRQAELLLGELNRFAESHVDTQLFTIESVHDDASIAELKQFMGDSLQIVYLDASFAVRVERSGTPAQAVAGKDEIKMSRGAHQVAALADHVIDNSGSIAALRARLQRIADPPASAALRVATPYGLGLPAAVAAATADFTDTVRAYGPDVRLAALTGSPGEGTWIAGWSDLDLLVIAEHEVTDRIHAALDQYRTDLRDAASLGPTLVTPGEVTAGRLTPRLTFALHQLQQGLPVLHAALDVELPTVTRDELALAAARELPQVILTMRRLRADAGPDTLRQLYKHLVLACRLLLREHNQWESGPDRILAAASRMPDLTAFSVPSLVEISSAGRDGGSESLLKPVALAVDQLLAWYAVQLTA</sequence>
<protein>
    <recommendedName>
        <fullName evidence="3">DUF4254 domain-containing protein</fullName>
    </recommendedName>
</protein>
<dbReference type="Gene3D" id="3.40.50.300">
    <property type="entry name" value="P-loop containing nucleotide triphosphate hydrolases"/>
    <property type="match status" value="1"/>
</dbReference>
<proteinExistence type="predicted"/>
<accession>A0A3S9Y6E8</accession>
<dbReference type="SUPFAM" id="SSF52540">
    <property type="entry name" value="P-loop containing nucleoside triphosphate hydrolases"/>
    <property type="match status" value="1"/>
</dbReference>
<evidence type="ECO:0000313" key="1">
    <source>
        <dbReference type="EMBL" id="AZS70577.1"/>
    </source>
</evidence>
<organism evidence="1 2">
    <name type="scientific">Streptomyces lydicus</name>
    <dbReference type="NCBI Taxonomy" id="47763"/>
    <lineage>
        <taxon>Bacteria</taxon>
        <taxon>Bacillati</taxon>
        <taxon>Actinomycetota</taxon>
        <taxon>Actinomycetes</taxon>
        <taxon>Kitasatosporales</taxon>
        <taxon>Streptomycetaceae</taxon>
        <taxon>Streptomyces</taxon>
    </lineage>
</organism>
<dbReference type="EMBL" id="CP029042">
    <property type="protein sequence ID" value="AZS70577.1"/>
    <property type="molecule type" value="Genomic_DNA"/>
</dbReference>
<evidence type="ECO:0008006" key="3">
    <source>
        <dbReference type="Google" id="ProtNLM"/>
    </source>
</evidence>
<dbReference type="Proteomes" id="UP000275579">
    <property type="component" value="Chromosome"/>
</dbReference>